<dbReference type="EMBL" id="PDHH01000005">
    <property type="protein sequence ID" value="PSM51699.1"/>
    <property type="molecule type" value="Genomic_DNA"/>
</dbReference>
<feature type="domain" description="SH3b1" evidence="7">
    <location>
        <begin position="140"/>
        <end position="191"/>
    </location>
</feature>
<dbReference type="GO" id="GO:0006508">
    <property type="term" value="P:proteolysis"/>
    <property type="evidence" value="ECO:0007669"/>
    <property type="project" value="UniProtKB-KW"/>
</dbReference>
<dbReference type="RefSeq" id="WP_106871736.1">
    <property type="nucleotide sequence ID" value="NZ_CP053841.1"/>
</dbReference>
<evidence type="ECO:0008006" key="11">
    <source>
        <dbReference type="Google" id="ProtNLM"/>
    </source>
</evidence>
<dbReference type="InterPro" id="IPR026864">
    <property type="entry name" value="SH3b2-type_SH3"/>
</dbReference>
<comment type="similarity">
    <text evidence="1">Belongs to the peptidase C40 family.</text>
</comment>
<keyword evidence="4" id="KW-0788">Thiol protease</keyword>
<dbReference type="InterPro" id="IPR027017">
    <property type="entry name" value="P60_peptidase_YkfC"/>
</dbReference>
<evidence type="ECO:0000256" key="4">
    <source>
        <dbReference type="ARBA" id="ARBA00022807"/>
    </source>
</evidence>
<evidence type="ECO:0000259" key="8">
    <source>
        <dbReference type="Pfam" id="PF12914"/>
    </source>
</evidence>
<feature type="domain" description="SH3b2-type SH3" evidence="8">
    <location>
        <begin position="205"/>
        <end position="239"/>
    </location>
</feature>
<evidence type="ECO:0000259" key="5">
    <source>
        <dbReference type="Pfam" id="PF00877"/>
    </source>
</evidence>
<feature type="domain" description="NlpC/P60" evidence="5">
    <location>
        <begin position="290"/>
        <end position="369"/>
    </location>
</feature>
<dbReference type="InterPro" id="IPR025606">
    <property type="entry name" value="NLPC/P60_N_dom"/>
</dbReference>
<dbReference type="Pfam" id="PF00877">
    <property type="entry name" value="NLPC_P60"/>
    <property type="match status" value="1"/>
</dbReference>
<protein>
    <recommendedName>
        <fullName evidence="11">Glycoside hydrolase</fullName>
    </recommendedName>
</protein>
<evidence type="ECO:0000259" key="7">
    <source>
        <dbReference type="Pfam" id="PF12913"/>
    </source>
</evidence>
<proteinExistence type="inferred from homology"/>
<dbReference type="GO" id="GO:0008234">
    <property type="term" value="F:cysteine-type peptidase activity"/>
    <property type="evidence" value="ECO:0007669"/>
    <property type="project" value="UniProtKB-KW"/>
</dbReference>
<dbReference type="InterPro" id="IPR000064">
    <property type="entry name" value="NLP_P60_dom"/>
</dbReference>
<dbReference type="Pfam" id="PF12912">
    <property type="entry name" value="N_NLPC_P60"/>
    <property type="match status" value="1"/>
</dbReference>
<dbReference type="PIRSF" id="PIRSF019015">
    <property type="entry name" value="P60_peptidase_YkfC"/>
    <property type="match status" value="1"/>
</dbReference>
<reference evidence="10" key="1">
    <citation type="submission" date="2017-10" db="EMBL/GenBank/DDBJ databases">
        <title>Campylobacter species from seals.</title>
        <authorList>
            <person name="Gilbert M.J."/>
            <person name="Zomer A.L."/>
            <person name="Timmerman A.J."/>
            <person name="Duim B."/>
            <person name="Wagenaar J.A."/>
        </authorList>
    </citation>
    <scope>NUCLEOTIDE SEQUENCE [LARGE SCALE GENOMIC DNA]</scope>
    <source>
        <strain evidence="10">17S00004-5</strain>
    </source>
</reference>
<keyword evidence="2" id="KW-0645">Protease</keyword>
<evidence type="ECO:0000256" key="3">
    <source>
        <dbReference type="ARBA" id="ARBA00022801"/>
    </source>
</evidence>
<evidence type="ECO:0000256" key="2">
    <source>
        <dbReference type="ARBA" id="ARBA00022670"/>
    </source>
</evidence>
<dbReference type="OrthoDB" id="9799970at2"/>
<dbReference type="AlphaFoldDB" id="A0A2P8QZN3"/>
<accession>A0A2P8QZN3</accession>
<evidence type="ECO:0000256" key="1">
    <source>
        <dbReference type="ARBA" id="ARBA00007074"/>
    </source>
</evidence>
<dbReference type="Proteomes" id="UP000240535">
    <property type="component" value="Unassembled WGS sequence"/>
</dbReference>
<gene>
    <name evidence="9" type="ORF">CQ405_06080</name>
</gene>
<evidence type="ECO:0000313" key="9">
    <source>
        <dbReference type="EMBL" id="PSM51699.1"/>
    </source>
</evidence>
<dbReference type="SUPFAM" id="SSF54001">
    <property type="entry name" value="Cysteine proteinases"/>
    <property type="match status" value="1"/>
</dbReference>
<name>A0A2P8QZN3_9BACT</name>
<organism evidence="9 10">
    <name type="scientific">Campylobacter blaseri</name>
    <dbReference type="NCBI Taxonomy" id="2042961"/>
    <lineage>
        <taxon>Bacteria</taxon>
        <taxon>Pseudomonadati</taxon>
        <taxon>Campylobacterota</taxon>
        <taxon>Epsilonproteobacteria</taxon>
        <taxon>Campylobacterales</taxon>
        <taxon>Campylobacteraceae</taxon>
        <taxon>Campylobacter</taxon>
    </lineage>
</organism>
<dbReference type="Pfam" id="PF12914">
    <property type="entry name" value="SH3_7"/>
    <property type="match status" value="1"/>
</dbReference>
<dbReference type="InterPro" id="IPR039439">
    <property type="entry name" value="SH3b1_dom"/>
</dbReference>
<evidence type="ECO:0000313" key="10">
    <source>
        <dbReference type="Proteomes" id="UP000240535"/>
    </source>
</evidence>
<feature type="domain" description="NLPC/P60 N-terminal" evidence="6">
    <location>
        <begin position="37"/>
        <end position="117"/>
    </location>
</feature>
<evidence type="ECO:0000259" key="6">
    <source>
        <dbReference type="Pfam" id="PF12912"/>
    </source>
</evidence>
<dbReference type="Pfam" id="PF12913">
    <property type="entry name" value="SH3_6"/>
    <property type="match status" value="1"/>
</dbReference>
<dbReference type="InterPro" id="IPR038765">
    <property type="entry name" value="Papain-like_cys_pep_sf"/>
</dbReference>
<comment type="caution">
    <text evidence="9">The sequence shown here is derived from an EMBL/GenBank/DDBJ whole genome shotgun (WGS) entry which is preliminary data.</text>
</comment>
<keyword evidence="10" id="KW-1185">Reference proteome</keyword>
<sequence length="429" mass="49708">MRNFIFIFFTIIFINGCSTKTAQIVTSNSYNLKLDLKQDTKILPKLKKQEQLDGSVFMKRYFGVWNNTKPDTSKKDAFWALNVYKNSKHRSYYGPNRSTYSDKFFKNIKENSSIDEFGKISKPAITLKNTFLRNAPSHEPIFKNFSHPSGGYPFDQFSNSTLGINYPLYVSHFSKNRDFAFVQNDTVWGWIDARDIKILNEFEINMFKNSNFITILDDRTPILDIEDNFLFYGRVGTILMNDSKDKRYYYGDVFTKNGLKRYKIKLKSATTWPAQINDKHLKQIIEGILGEPYGWGGFEYYRDCSLFTKDFMSVFGIWLPRNSKAQASIYKTIDLKNKTNEEKLEIIKNHGEPYFSLVYMPGHIMLYTGVIKNEVSVAHNVWGLRTNNNGRALIAKMALTTLEIGKENKDIPNSNLLLSKITKLVILSN</sequence>
<keyword evidence="3" id="KW-0378">Hydrolase</keyword>
<dbReference type="Gene3D" id="3.90.1720.10">
    <property type="entry name" value="endopeptidase domain like (from Nostoc punctiforme)"/>
    <property type="match status" value="1"/>
</dbReference>